<evidence type="ECO:0000313" key="3">
    <source>
        <dbReference type="Proteomes" id="UP001549363"/>
    </source>
</evidence>
<dbReference type="Gene3D" id="3.60.15.10">
    <property type="entry name" value="Ribonuclease Z/Hydroxyacylglutathione hydrolase-like"/>
    <property type="match status" value="1"/>
</dbReference>
<dbReference type="SUPFAM" id="SSF56281">
    <property type="entry name" value="Metallo-hydrolase/oxidoreductase"/>
    <property type="match status" value="1"/>
</dbReference>
<proteinExistence type="predicted"/>
<comment type="caution">
    <text evidence="2">The sequence shown here is derived from an EMBL/GenBank/DDBJ whole genome shotgun (WGS) entry which is preliminary data.</text>
</comment>
<organism evidence="2 3">
    <name type="scientific">Lysinibacillus parviboronicapiens</name>
    <dbReference type="NCBI Taxonomy" id="436516"/>
    <lineage>
        <taxon>Bacteria</taxon>
        <taxon>Bacillati</taxon>
        <taxon>Bacillota</taxon>
        <taxon>Bacilli</taxon>
        <taxon>Bacillales</taxon>
        <taxon>Bacillaceae</taxon>
        <taxon>Lysinibacillus</taxon>
    </lineage>
</organism>
<protein>
    <submittedName>
        <fullName evidence="2">Glyoxylase-like metal-dependent hydrolase (Beta-lactamase superfamily II)</fullName>
    </submittedName>
</protein>
<reference evidence="2 3" key="1">
    <citation type="submission" date="2024-06" db="EMBL/GenBank/DDBJ databases">
        <title>Sorghum-associated microbial communities from plants grown in Nebraska, USA.</title>
        <authorList>
            <person name="Schachtman D."/>
        </authorList>
    </citation>
    <scope>NUCLEOTIDE SEQUENCE [LARGE SCALE GENOMIC DNA]</scope>
    <source>
        <strain evidence="2 3">736</strain>
    </source>
</reference>
<dbReference type="EMBL" id="JBEPSB010000002">
    <property type="protein sequence ID" value="MET4559800.1"/>
    <property type="molecule type" value="Genomic_DNA"/>
</dbReference>
<dbReference type="Pfam" id="PF00753">
    <property type="entry name" value="Lactamase_B"/>
    <property type="match status" value="2"/>
</dbReference>
<dbReference type="PANTHER" id="PTHR42951:SF15">
    <property type="entry name" value="METALLO-BETA-LACTAMASE SUPERFAMILY PROTEIN"/>
    <property type="match status" value="1"/>
</dbReference>
<dbReference type="Proteomes" id="UP001549363">
    <property type="component" value="Unassembled WGS sequence"/>
</dbReference>
<dbReference type="InterPro" id="IPR001279">
    <property type="entry name" value="Metallo-B-lactamas"/>
</dbReference>
<dbReference type="InterPro" id="IPR036866">
    <property type="entry name" value="RibonucZ/Hydroxyglut_hydro"/>
</dbReference>
<dbReference type="CDD" id="cd07721">
    <property type="entry name" value="yflN-like_MBL-fold"/>
    <property type="match status" value="1"/>
</dbReference>
<name>A0ABV2PFR5_9BACI</name>
<sequence length="235" mass="26683">MIKIEELALPYHYNNETHFIYPTLIIDNNDLTLVDTGYPQFLPMIEQRIIALGYKMNDLKNIIITHYDDDHIGSLFDFKVKYPHLKIMASAIEKDAIEGTTKSERLLQAEKMLEVLPDTQKEFGQAFIKQLTCLKHVQVDTIVSNGDCILSNECVVISTPGHTSGHISLHIPALKTVITGDAAIVEHNELKIANPHFCLDIETAQQSLHSIKHMDVERYYCYHGGKIERAIITNK</sequence>
<evidence type="ECO:0000313" key="2">
    <source>
        <dbReference type="EMBL" id="MET4559800.1"/>
    </source>
</evidence>
<dbReference type="SMART" id="SM00849">
    <property type="entry name" value="Lactamase_B"/>
    <property type="match status" value="1"/>
</dbReference>
<keyword evidence="3" id="KW-1185">Reference proteome</keyword>
<dbReference type="PANTHER" id="PTHR42951">
    <property type="entry name" value="METALLO-BETA-LACTAMASE DOMAIN-CONTAINING"/>
    <property type="match status" value="1"/>
</dbReference>
<accession>A0ABV2PFR5</accession>
<gene>
    <name evidence="2" type="ORF">ABIA69_000943</name>
</gene>
<dbReference type="InterPro" id="IPR050855">
    <property type="entry name" value="NDM-1-like"/>
</dbReference>
<evidence type="ECO:0000259" key="1">
    <source>
        <dbReference type="SMART" id="SM00849"/>
    </source>
</evidence>
<feature type="domain" description="Metallo-beta-lactamase" evidence="1">
    <location>
        <begin position="19"/>
        <end position="223"/>
    </location>
</feature>